<organism evidence="6 7">
    <name type="scientific">Aurantiacibacter arachoides</name>
    <dbReference type="NCBI Taxonomy" id="1850444"/>
    <lineage>
        <taxon>Bacteria</taxon>
        <taxon>Pseudomonadati</taxon>
        <taxon>Pseudomonadota</taxon>
        <taxon>Alphaproteobacteria</taxon>
        <taxon>Sphingomonadales</taxon>
        <taxon>Erythrobacteraceae</taxon>
        <taxon>Aurantiacibacter</taxon>
    </lineage>
</organism>
<dbReference type="GO" id="GO:0003677">
    <property type="term" value="F:DNA binding"/>
    <property type="evidence" value="ECO:0007669"/>
    <property type="project" value="InterPro"/>
</dbReference>
<dbReference type="GO" id="GO:0008170">
    <property type="term" value="F:N-methyltransferase activity"/>
    <property type="evidence" value="ECO:0007669"/>
    <property type="project" value="InterPro"/>
</dbReference>
<gene>
    <name evidence="6" type="ORF">GRI62_00840</name>
</gene>
<proteinExistence type="predicted"/>
<protein>
    <recommendedName>
        <fullName evidence="1">site-specific DNA-methyltransferase (adenine-specific)</fullName>
        <ecNumber evidence="1">2.1.1.72</ecNumber>
    </recommendedName>
</protein>
<dbReference type="EMBL" id="WTYH01000001">
    <property type="protein sequence ID" value="MXO92151.1"/>
    <property type="molecule type" value="Genomic_DNA"/>
</dbReference>
<dbReference type="Pfam" id="PF01555">
    <property type="entry name" value="N6_N4_Mtase"/>
    <property type="match status" value="1"/>
</dbReference>
<keyword evidence="7" id="KW-1185">Reference proteome</keyword>
<accession>A0A844ZV08</accession>
<comment type="caution">
    <text evidence="6">The sequence shown here is derived from an EMBL/GenBank/DDBJ whole genome shotgun (WGS) entry which is preliminary data.</text>
</comment>
<feature type="domain" description="DNA methylase N-4/N-6" evidence="5">
    <location>
        <begin position="78"/>
        <end position="388"/>
    </location>
</feature>
<dbReference type="PRINTS" id="PR00508">
    <property type="entry name" value="S21N4MTFRASE"/>
</dbReference>
<keyword evidence="3 6" id="KW-0808">Transferase</keyword>
<dbReference type="OrthoDB" id="9816043at2"/>
<evidence type="ECO:0000313" key="6">
    <source>
        <dbReference type="EMBL" id="MXO92151.1"/>
    </source>
</evidence>
<dbReference type="SUPFAM" id="SSF53335">
    <property type="entry name" value="S-adenosyl-L-methionine-dependent methyltransferases"/>
    <property type="match status" value="1"/>
</dbReference>
<evidence type="ECO:0000313" key="7">
    <source>
        <dbReference type="Proteomes" id="UP000460626"/>
    </source>
</evidence>
<dbReference type="GO" id="GO:0032259">
    <property type="term" value="P:methylation"/>
    <property type="evidence" value="ECO:0007669"/>
    <property type="project" value="UniProtKB-KW"/>
</dbReference>
<keyword evidence="2 6" id="KW-0489">Methyltransferase</keyword>
<dbReference type="Proteomes" id="UP000460626">
    <property type="component" value="Unassembled WGS sequence"/>
</dbReference>
<evidence type="ECO:0000256" key="3">
    <source>
        <dbReference type="ARBA" id="ARBA00022679"/>
    </source>
</evidence>
<sequence length="656" mass="74967">MSKDNPEAFETFEFDLPPIRGFPELRWAGKRPFKSTQYFPAQKKESYGDPTDGWWNRIYWGDNLQVMSHLLREFRGKVSLAYIDPPFDSNADYRRAVSLKGKSAVGDYHAFEETQYADIWTNDSYNQFMYERISLVRELLDDNGSIYLHCDWHKAHHLRCILDEIFGSTRFQAEIIWQRTDPHNDALSRFGRIHDTIFWYSKGDTPKYNALDVVGRLSSAAEKEYSLFLTENGDVVTYFEGIDQPGRRFKLENATVKGKDPARQFSWRGAKPSDKRVWSFKTPEEMDQALEDGIIYLRDQRKGAARCLVKFLDENVGQVLQDIWQDAGRMKGGSDYPTRKPEQLLERIVRASSDRGDIVLDTFMGSGTTQVVSMKLGRRFLGADVNVGSIDLTVGRLNELRNRLRLAQDDLFSDDDLTKPSEFFSGFEVYNVNNYDLFRNPAEAKELIREAMELQPLPPSSAFDGQREGYLVKIMPVNRIATRQDLNEVINGLDFKAFERRQAEAPNKPVERIHLVCMGHDPDLGPALQKEAKPFDIEVMVTDLIRDKAHLHFKKASDARLAIENGELVITGFYPMNLLQKLSLESDAVEDWRQLVESVKVDFHFDGAVLTPAIVDAPGKDQLVAGRYAIPADAATIRVKITDLLSESWEGDIENG</sequence>
<dbReference type="GO" id="GO:0009007">
    <property type="term" value="F:site-specific DNA-methyltransferase (adenine-specific) activity"/>
    <property type="evidence" value="ECO:0007669"/>
    <property type="project" value="UniProtKB-EC"/>
</dbReference>
<evidence type="ECO:0000259" key="5">
    <source>
        <dbReference type="Pfam" id="PF01555"/>
    </source>
</evidence>
<evidence type="ECO:0000256" key="1">
    <source>
        <dbReference type="ARBA" id="ARBA00011900"/>
    </source>
</evidence>
<dbReference type="AlphaFoldDB" id="A0A844ZV08"/>
<reference evidence="6 7" key="1">
    <citation type="submission" date="2019-12" db="EMBL/GenBank/DDBJ databases">
        <title>Genomic-based taxomic classification of the family Erythrobacteraceae.</title>
        <authorList>
            <person name="Xu L."/>
        </authorList>
    </citation>
    <scope>NUCLEOTIDE SEQUENCE [LARGE SCALE GENOMIC DNA]</scope>
    <source>
        <strain evidence="6 7">RC4-10-4</strain>
    </source>
</reference>
<comment type="catalytic activity">
    <reaction evidence="4">
        <text>a 2'-deoxyadenosine in DNA + S-adenosyl-L-methionine = an N(6)-methyl-2'-deoxyadenosine in DNA + S-adenosyl-L-homocysteine + H(+)</text>
        <dbReference type="Rhea" id="RHEA:15197"/>
        <dbReference type="Rhea" id="RHEA-COMP:12418"/>
        <dbReference type="Rhea" id="RHEA-COMP:12419"/>
        <dbReference type="ChEBI" id="CHEBI:15378"/>
        <dbReference type="ChEBI" id="CHEBI:57856"/>
        <dbReference type="ChEBI" id="CHEBI:59789"/>
        <dbReference type="ChEBI" id="CHEBI:90615"/>
        <dbReference type="ChEBI" id="CHEBI:90616"/>
        <dbReference type="EC" id="2.1.1.72"/>
    </reaction>
</comment>
<evidence type="ECO:0000256" key="4">
    <source>
        <dbReference type="ARBA" id="ARBA00047942"/>
    </source>
</evidence>
<dbReference type="InterPro" id="IPR002941">
    <property type="entry name" value="DNA_methylase_N4/N6"/>
</dbReference>
<dbReference type="EC" id="2.1.1.72" evidence="1"/>
<dbReference type="InterPro" id="IPR001091">
    <property type="entry name" value="RM_Methyltransferase"/>
</dbReference>
<name>A0A844ZV08_9SPHN</name>
<dbReference type="InterPro" id="IPR029063">
    <property type="entry name" value="SAM-dependent_MTases_sf"/>
</dbReference>
<evidence type="ECO:0000256" key="2">
    <source>
        <dbReference type="ARBA" id="ARBA00022603"/>
    </source>
</evidence>
<dbReference type="RefSeq" id="WP_131451538.1">
    <property type="nucleotide sequence ID" value="NZ_BMJK01000001.1"/>
</dbReference>
<dbReference type="Gene3D" id="3.40.50.150">
    <property type="entry name" value="Vaccinia Virus protein VP39"/>
    <property type="match status" value="1"/>
</dbReference>